<feature type="compositionally biased region" description="Basic and acidic residues" evidence="1">
    <location>
        <begin position="27"/>
        <end position="44"/>
    </location>
</feature>
<dbReference type="AlphaFoldDB" id="A0A1L9RKS1"/>
<proteinExistence type="predicted"/>
<feature type="compositionally biased region" description="Basic and acidic residues" evidence="1">
    <location>
        <begin position="786"/>
        <end position="796"/>
    </location>
</feature>
<gene>
    <name evidence="3" type="ORF">ASPWEDRAFT_51514</name>
</gene>
<evidence type="ECO:0000313" key="3">
    <source>
        <dbReference type="EMBL" id="OJJ35483.1"/>
    </source>
</evidence>
<evidence type="ECO:0000256" key="1">
    <source>
        <dbReference type="SAM" id="MobiDB-lite"/>
    </source>
</evidence>
<dbReference type="STRING" id="1073089.A0A1L9RKS1"/>
<dbReference type="GeneID" id="63753455"/>
<feature type="region of interest" description="Disordered" evidence="1">
    <location>
        <begin position="1"/>
        <end position="48"/>
    </location>
</feature>
<dbReference type="RefSeq" id="XP_040689159.1">
    <property type="nucleotide sequence ID" value="XM_040837607.1"/>
</dbReference>
<dbReference type="PROSITE" id="PS50181">
    <property type="entry name" value="FBOX"/>
    <property type="match status" value="1"/>
</dbReference>
<dbReference type="EMBL" id="KV878212">
    <property type="protein sequence ID" value="OJJ35483.1"/>
    <property type="molecule type" value="Genomic_DNA"/>
</dbReference>
<feature type="compositionally biased region" description="Polar residues" evidence="1">
    <location>
        <begin position="963"/>
        <end position="979"/>
    </location>
</feature>
<reference evidence="4" key="1">
    <citation type="journal article" date="2017" name="Genome Biol.">
        <title>Comparative genomics reveals high biological diversity and specific adaptations in the industrially and medically important fungal genus Aspergillus.</title>
        <authorList>
            <person name="de Vries R.P."/>
            <person name="Riley R."/>
            <person name="Wiebenga A."/>
            <person name="Aguilar-Osorio G."/>
            <person name="Amillis S."/>
            <person name="Uchima C.A."/>
            <person name="Anderluh G."/>
            <person name="Asadollahi M."/>
            <person name="Askin M."/>
            <person name="Barry K."/>
            <person name="Battaglia E."/>
            <person name="Bayram O."/>
            <person name="Benocci T."/>
            <person name="Braus-Stromeyer S.A."/>
            <person name="Caldana C."/>
            <person name="Canovas D."/>
            <person name="Cerqueira G.C."/>
            <person name="Chen F."/>
            <person name="Chen W."/>
            <person name="Choi C."/>
            <person name="Clum A."/>
            <person name="Dos Santos R.A."/>
            <person name="Damasio A.R."/>
            <person name="Diallinas G."/>
            <person name="Emri T."/>
            <person name="Fekete E."/>
            <person name="Flipphi M."/>
            <person name="Freyberg S."/>
            <person name="Gallo A."/>
            <person name="Gournas C."/>
            <person name="Habgood R."/>
            <person name="Hainaut M."/>
            <person name="Harispe M.L."/>
            <person name="Henrissat B."/>
            <person name="Hilden K.S."/>
            <person name="Hope R."/>
            <person name="Hossain A."/>
            <person name="Karabika E."/>
            <person name="Karaffa L."/>
            <person name="Karanyi Z."/>
            <person name="Krasevec N."/>
            <person name="Kuo A."/>
            <person name="Kusch H."/>
            <person name="LaButti K."/>
            <person name="Lagendijk E.L."/>
            <person name="Lapidus A."/>
            <person name="Levasseur A."/>
            <person name="Lindquist E."/>
            <person name="Lipzen A."/>
            <person name="Logrieco A.F."/>
            <person name="MacCabe A."/>
            <person name="Maekelae M.R."/>
            <person name="Malavazi I."/>
            <person name="Melin P."/>
            <person name="Meyer V."/>
            <person name="Mielnichuk N."/>
            <person name="Miskei M."/>
            <person name="Molnar A.P."/>
            <person name="Mule G."/>
            <person name="Ngan C.Y."/>
            <person name="Orejas M."/>
            <person name="Orosz E."/>
            <person name="Ouedraogo J.P."/>
            <person name="Overkamp K.M."/>
            <person name="Park H.-S."/>
            <person name="Perrone G."/>
            <person name="Piumi F."/>
            <person name="Punt P.J."/>
            <person name="Ram A.F."/>
            <person name="Ramon A."/>
            <person name="Rauscher S."/>
            <person name="Record E."/>
            <person name="Riano-Pachon D.M."/>
            <person name="Robert V."/>
            <person name="Roehrig J."/>
            <person name="Ruller R."/>
            <person name="Salamov A."/>
            <person name="Salih N.S."/>
            <person name="Samson R.A."/>
            <person name="Sandor E."/>
            <person name="Sanguinetti M."/>
            <person name="Schuetze T."/>
            <person name="Sepcic K."/>
            <person name="Shelest E."/>
            <person name="Sherlock G."/>
            <person name="Sophianopoulou V."/>
            <person name="Squina F.M."/>
            <person name="Sun H."/>
            <person name="Susca A."/>
            <person name="Todd R.B."/>
            <person name="Tsang A."/>
            <person name="Unkles S.E."/>
            <person name="van de Wiele N."/>
            <person name="van Rossen-Uffink D."/>
            <person name="Oliveira J.V."/>
            <person name="Vesth T.C."/>
            <person name="Visser J."/>
            <person name="Yu J.-H."/>
            <person name="Zhou M."/>
            <person name="Andersen M.R."/>
            <person name="Archer D.B."/>
            <person name="Baker S.E."/>
            <person name="Benoit I."/>
            <person name="Brakhage A.A."/>
            <person name="Braus G.H."/>
            <person name="Fischer R."/>
            <person name="Frisvad J.C."/>
            <person name="Goldman G.H."/>
            <person name="Houbraken J."/>
            <person name="Oakley B."/>
            <person name="Pocsi I."/>
            <person name="Scazzocchio C."/>
            <person name="Seiboth B."/>
            <person name="vanKuyk P.A."/>
            <person name="Wortman J."/>
            <person name="Dyer P.S."/>
            <person name="Grigoriev I.V."/>
        </authorList>
    </citation>
    <scope>NUCLEOTIDE SEQUENCE [LARGE SCALE GENOMIC DNA]</scope>
    <source>
        <strain evidence="4">DTO 134E9</strain>
    </source>
</reference>
<feature type="region of interest" description="Disordered" evidence="1">
    <location>
        <begin position="937"/>
        <end position="981"/>
    </location>
</feature>
<accession>A0A1L9RKS1</accession>
<dbReference type="CDD" id="cd09917">
    <property type="entry name" value="F-box_SF"/>
    <property type="match status" value="1"/>
</dbReference>
<dbReference type="Gene3D" id="2.130.10.10">
    <property type="entry name" value="YVTN repeat-like/Quinoprotein amine dehydrogenase"/>
    <property type="match status" value="1"/>
</dbReference>
<sequence>MENDMRSLRAERHNSSFDDSEQLADAAPRRQCEYSEENPTKNDEQGLSSFNRLPPNVIEHILYLVDPNTFASLVLLNRNWRHVSDSLLLYSYHLSRCPSFSMTQEVISDPVGLGGLSSLKRKFFSEISRNTFDVFLRPHKTLIKLISTSMSSSTAFPQGEAFRFTFSARGQMILCLSSSRIIVLDVTSGPAMVKHELKTRRRPLSATILDDGSLLAVVSSRHQVNIYSLSNEEAKHIQGLALNDVPRSLALSPTGGVLAIAYDDMIEVYALGEDALVTQRRAVRCFGVDYLSFSCDGEMLFGSSADGRNSNVVTITVPFYTEPEGESSSRDIEIRMWTTQILFPDIIRGYSHACLLPVHAEDAGGWILGYDRQTAAFKAIRANSVNSGTTYFVPPLASNGPQDSSTIVMPTADSKGELIALGFQSGGLWLYGVPDRLDVAPAMSPTMEADAASTASQRPMEGFFTPQDDFVRLQRAIGQPKVLIRGHQVTDISGITAAHWVHPTNIMFSEEARRSRLVAVAPGGVSPPTIGEEDVPVDGGRVLILDFERSTENGKVHEINIEIGEAEPKMLREPNSSLDTEVELERRRTRVHRGTTTSQRARAATRDSYPAAALNRNKVSPFNTRRNSFTLSSSPNNDLDFGDTLAFPDTPYDNTQPRSRDTLQRAATAAAVTRRRRNPSPQPEANRIPFGQQIPHESDADNWVPPPPPYTREPDVPLPESLRRTLLPTTAPVQTADEETSPVRRAHTTRLDSRSQDTISRSRSRPAIQRLNTITGSRLVSRIRRNTRDSETHDRTQGQTNGLPQRRRGSSVHSPIPVGRASGSLGAQSPEERPTTPGGSFADVAQFPLQSNSILPLSSATEAIQHVPPQAVLLQGNQPARLTADQPMMGGSMQWPPPIPPLPDGASRNYHSYSISSPNLLHVPEREYVVPDRVPTIASRTGPHRPTNEHPQPSDIGRMNPGQRVSTDPTNSQSPTPSNDIWRRRIEEWNERTIYERSRKSRRCVVM</sequence>
<dbReference type="InterPro" id="IPR001810">
    <property type="entry name" value="F-box_dom"/>
</dbReference>
<dbReference type="InterPro" id="IPR055589">
    <property type="entry name" value="DUF7165"/>
</dbReference>
<dbReference type="Pfam" id="PF00646">
    <property type="entry name" value="F-box"/>
    <property type="match status" value="1"/>
</dbReference>
<feature type="compositionally biased region" description="Polar residues" evidence="1">
    <location>
        <begin position="620"/>
        <end position="637"/>
    </location>
</feature>
<dbReference type="OrthoDB" id="3925024at2759"/>
<feature type="region of interest" description="Disordered" evidence="1">
    <location>
        <begin position="620"/>
        <end position="843"/>
    </location>
</feature>
<dbReference type="InterPro" id="IPR036047">
    <property type="entry name" value="F-box-like_dom_sf"/>
</dbReference>
<feature type="compositionally biased region" description="Basic and acidic residues" evidence="1">
    <location>
        <begin position="1"/>
        <end position="16"/>
    </location>
</feature>
<organism evidence="3 4">
    <name type="scientific">Aspergillus wentii DTO 134E9</name>
    <dbReference type="NCBI Taxonomy" id="1073089"/>
    <lineage>
        <taxon>Eukaryota</taxon>
        <taxon>Fungi</taxon>
        <taxon>Dikarya</taxon>
        <taxon>Ascomycota</taxon>
        <taxon>Pezizomycotina</taxon>
        <taxon>Eurotiomycetes</taxon>
        <taxon>Eurotiomycetidae</taxon>
        <taxon>Eurotiales</taxon>
        <taxon>Aspergillaceae</taxon>
        <taxon>Aspergillus</taxon>
        <taxon>Aspergillus subgen. Cremei</taxon>
    </lineage>
</organism>
<dbReference type="SUPFAM" id="SSF81383">
    <property type="entry name" value="F-box domain"/>
    <property type="match status" value="1"/>
</dbReference>
<evidence type="ECO:0000259" key="2">
    <source>
        <dbReference type="PROSITE" id="PS50181"/>
    </source>
</evidence>
<keyword evidence="4" id="KW-1185">Reference proteome</keyword>
<dbReference type="Proteomes" id="UP000184383">
    <property type="component" value="Unassembled WGS sequence"/>
</dbReference>
<dbReference type="Pfam" id="PF23749">
    <property type="entry name" value="DUF7165"/>
    <property type="match status" value="1"/>
</dbReference>
<dbReference type="SUPFAM" id="SSF82171">
    <property type="entry name" value="DPP6 N-terminal domain-like"/>
    <property type="match status" value="1"/>
</dbReference>
<dbReference type="InterPro" id="IPR015943">
    <property type="entry name" value="WD40/YVTN_repeat-like_dom_sf"/>
</dbReference>
<feature type="region of interest" description="Disordered" evidence="1">
    <location>
        <begin position="587"/>
        <end position="608"/>
    </location>
</feature>
<dbReference type="VEuPathDB" id="FungiDB:ASPWEDRAFT_51514"/>
<protein>
    <recommendedName>
        <fullName evidence="2">F-box domain-containing protein</fullName>
    </recommendedName>
</protein>
<evidence type="ECO:0000313" key="4">
    <source>
        <dbReference type="Proteomes" id="UP000184383"/>
    </source>
</evidence>
<name>A0A1L9RKS1_ASPWE</name>
<feature type="domain" description="F-box" evidence="2">
    <location>
        <begin position="47"/>
        <end position="93"/>
    </location>
</feature>